<name>V4TMU8_9HYPH</name>
<comment type="caution">
    <text evidence="12">The sequence shown here is derived from an EMBL/GenBank/DDBJ whole genome shotgun (WGS) entry which is preliminary data.</text>
</comment>
<feature type="region of interest" description="Disordered" evidence="10">
    <location>
        <begin position="121"/>
        <end position="159"/>
    </location>
</feature>
<reference evidence="12 13" key="1">
    <citation type="journal article" date="2014" name="Genome Announc.">
        <title>Draft Genome Sequence of Lutibaculum baratangense Strain AMV1T, Isolated from a Mud Volcano in Andamans, India.</title>
        <authorList>
            <person name="Singh A."/>
            <person name="Sreenivas A."/>
            <person name="Sathyanarayana Reddy G."/>
            <person name="Pinnaka A.K."/>
            <person name="Shivaji S."/>
        </authorList>
    </citation>
    <scope>NUCLEOTIDE SEQUENCE [LARGE SCALE GENOMIC DNA]</scope>
    <source>
        <strain evidence="12 13">AMV1</strain>
    </source>
</reference>
<keyword evidence="2 9" id="KW-0378">Hydrolase</keyword>
<evidence type="ECO:0000256" key="10">
    <source>
        <dbReference type="SAM" id="MobiDB-lite"/>
    </source>
</evidence>
<keyword evidence="3 9" id="KW-0347">Helicase</keyword>
<evidence type="ECO:0000256" key="1">
    <source>
        <dbReference type="ARBA" id="ARBA00022741"/>
    </source>
</evidence>
<gene>
    <name evidence="12" type="ORF">N177_0350</name>
</gene>
<dbReference type="PANTHER" id="PTHR11070">
    <property type="entry name" value="UVRD / RECB / PCRA DNA HELICASE FAMILY MEMBER"/>
    <property type="match status" value="1"/>
</dbReference>
<dbReference type="eggNOG" id="COG0210">
    <property type="taxonomic scope" value="Bacteria"/>
</dbReference>
<evidence type="ECO:0000256" key="4">
    <source>
        <dbReference type="ARBA" id="ARBA00022840"/>
    </source>
</evidence>
<evidence type="ECO:0000256" key="9">
    <source>
        <dbReference type="PROSITE-ProRule" id="PRU00560"/>
    </source>
</evidence>
<keyword evidence="5" id="KW-0413">Isomerase</keyword>
<dbReference type="InterPro" id="IPR035093">
    <property type="entry name" value="RelE/ParE_toxin_dom_sf"/>
</dbReference>
<evidence type="ECO:0000313" key="12">
    <source>
        <dbReference type="EMBL" id="ESR27068.1"/>
    </source>
</evidence>
<evidence type="ECO:0000256" key="5">
    <source>
        <dbReference type="ARBA" id="ARBA00023235"/>
    </source>
</evidence>
<dbReference type="GO" id="GO:0003677">
    <property type="term" value="F:DNA binding"/>
    <property type="evidence" value="ECO:0007669"/>
    <property type="project" value="InterPro"/>
</dbReference>
<dbReference type="Pfam" id="PF13361">
    <property type="entry name" value="UvrD_C"/>
    <property type="match status" value="1"/>
</dbReference>
<dbReference type="GO" id="GO:0016887">
    <property type="term" value="F:ATP hydrolysis activity"/>
    <property type="evidence" value="ECO:0007669"/>
    <property type="project" value="RHEA"/>
</dbReference>
<dbReference type="PATRIC" id="fig|631454.5.peg.343"/>
<dbReference type="InterPro" id="IPR000212">
    <property type="entry name" value="DNA_helicase_UvrD/REP"/>
</dbReference>
<keyword evidence="13" id="KW-1185">Reference proteome</keyword>
<evidence type="ECO:0000256" key="2">
    <source>
        <dbReference type="ARBA" id="ARBA00022801"/>
    </source>
</evidence>
<dbReference type="InterPro" id="IPR014016">
    <property type="entry name" value="UvrD-like_ATP-bd"/>
</dbReference>
<evidence type="ECO:0000259" key="11">
    <source>
        <dbReference type="PROSITE" id="PS51198"/>
    </source>
</evidence>
<dbReference type="PANTHER" id="PTHR11070:SF45">
    <property type="entry name" value="DNA 3'-5' HELICASE"/>
    <property type="match status" value="1"/>
</dbReference>
<keyword evidence="1 9" id="KW-0547">Nucleotide-binding</keyword>
<accession>V4TMU8</accession>
<evidence type="ECO:0000256" key="8">
    <source>
        <dbReference type="ARBA" id="ARBA00048988"/>
    </source>
</evidence>
<dbReference type="Gene3D" id="3.40.50.300">
    <property type="entry name" value="P-loop containing nucleotide triphosphate hydrolases"/>
    <property type="match status" value="2"/>
</dbReference>
<dbReference type="AlphaFoldDB" id="V4TMU8"/>
<dbReference type="OrthoDB" id="7211215at2"/>
<protein>
    <recommendedName>
        <fullName evidence="7">DNA 3'-5' helicase</fullName>
        <ecNumber evidence="7">5.6.2.4</ecNumber>
    </recommendedName>
</protein>
<dbReference type="EMBL" id="AWXZ01000009">
    <property type="protein sequence ID" value="ESR27068.1"/>
    <property type="molecule type" value="Genomic_DNA"/>
</dbReference>
<comment type="catalytic activity">
    <reaction evidence="8">
        <text>ATP + H2O = ADP + phosphate + H(+)</text>
        <dbReference type="Rhea" id="RHEA:13065"/>
        <dbReference type="ChEBI" id="CHEBI:15377"/>
        <dbReference type="ChEBI" id="CHEBI:15378"/>
        <dbReference type="ChEBI" id="CHEBI:30616"/>
        <dbReference type="ChEBI" id="CHEBI:43474"/>
        <dbReference type="ChEBI" id="CHEBI:456216"/>
        <dbReference type="EC" id="5.6.2.4"/>
    </reaction>
</comment>
<dbReference type="InterPro" id="IPR014017">
    <property type="entry name" value="DNA_helicase_UvrD-like_C"/>
</dbReference>
<dbReference type="SUPFAM" id="SSF52540">
    <property type="entry name" value="P-loop containing nucleoside triphosphate hydrolases"/>
    <property type="match status" value="1"/>
</dbReference>
<dbReference type="GO" id="GO:0005829">
    <property type="term" value="C:cytosol"/>
    <property type="evidence" value="ECO:0007669"/>
    <property type="project" value="TreeGrafter"/>
</dbReference>
<dbReference type="RefSeq" id="WP_023430502.1">
    <property type="nucleotide sequence ID" value="NZ_AWXZ01000009.1"/>
</dbReference>
<organism evidence="12 13">
    <name type="scientific">Lutibaculum baratangense AMV1</name>
    <dbReference type="NCBI Taxonomy" id="631454"/>
    <lineage>
        <taxon>Bacteria</taxon>
        <taxon>Pseudomonadati</taxon>
        <taxon>Pseudomonadota</taxon>
        <taxon>Alphaproteobacteria</taxon>
        <taxon>Hyphomicrobiales</taxon>
        <taxon>Tepidamorphaceae</taxon>
        <taxon>Lutibaculum</taxon>
    </lineage>
</organism>
<evidence type="ECO:0000256" key="7">
    <source>
        <dbReference type="ARBA" id="ARBA00034808"/>
    </source>
</evidence>
<dbReference type="GO" id="GO:0000725">
    <property type="term" value="P:recombinational repair"/>
    <property type="evidence" value="ECO:0007669"/>
    <property type="project" value="TreeGrafter"/>
</dbReference>
<evidence type="ECO:0000256" key="3">
    <source>
        <dbReference type="ARBA" id="ARBA00022806"/>
    </source>
</evidence>
<dbReference type="EC" id="5.6.2.4" evidence="7"/>
<feature type="binding site" evidence="9">
    <location>
        <begin position="284"/>
        <end position="291"/>
    </location>
    <ligand>
        <name>ATP</name>
        <dbReference type="ChEBI" id="CHEBI:30616"/>
    </ligand>
</feature>
<sequence length="720" mass="78579">MPTILADTFTSSLGKLSNAEQKQAKLSAFDLQADPSRPGLQMHRVDKSRDPNFWSLRVSRDLRIIVHRSGDSVLLAYVGHHDDAYDWAIRRRIEVHPTTGSLQIAEVREAVVELDRPRAAQQSGFDFDGGTDADVEGAGDATSGRGSEDDRRSAPKSAPRPIFVALDGEALSSVGVPQDWVDDIRQASEDRFLDLAEHLPPEAAEALLVYAATGQLPPAEPASAEAQADPFQHPDTRRRFRVLDGAEELAAALEWPFEKWAVFLHPSQRAVAERRFRGPARVAGSAGTGKTVVALHRVMAALRADPQARVLLTSFSDPLAAALKRKLKVLTAARPDMLERVLVAPFLQVAKQLHTLATGREPTLASNALVDSLLRRGAEDAGETASDNFLRSEWHHVVDAWQITDVETYGTIPRMGRKSRLSASRRASLWPIFERVRTELAQRAVMTEAALFSAVTDAWTNRGDSPFDHIVVDEAQDLGVAELRMLAAIAPEGDDALFFAGDLGQRIFQQPFSWRGLGVDVRGRSSTLRVNYRTSHQIRRAADRLLPQALRDTDGLEDDRRGVVSVFDGVEPQIVLAESEEDETTAVAAFLMAQVEAGTAPAEIGLFVRDNSQRPRALAAVAAAGLCGAETGEADRTGPIVDTMHLAKGLEFRSVVVLGCDEDALPSMERLSSVSDEFELDEVMATERQLLYVACTRARDYLLVTGVSPGSVFIEEMAAG</sequence>
<keyword evidence="4 9" id="KW-0067">ATP-binding</keyword>
<dbReference type="STRING" id="631454.N177_0350"/>
<dbReference type="GO" id="GO:0043138">
    <property type="term" value="F:3'-5' DNA helicase activity"/>
    <property type="evidence" value="ECO:0007669"/>
    <property type="project" value="UniProtKB-EC"/>
</dbReference>
<dbReference type="PROSITE" id="PS51198">
    <property type="entry name" value="UVRD_HELICASE_ATP_BIND"/>
    <property type="match status" value="1"/>
</dbReference>
<dbReference type="InterPro" id="IPR027417">
    <property type="entry name" value="P-loop_NTPase"/>
</dbReference>
<proteinExistence type="predicted"/>
<evidence type="ECO:0000313" key="13">
    <source>
        <dbReference type="Proteomes" id="UP000017819"/>
    </source>
</evidence>
<evidence type="ECO:0000256" key="6">
    <source>
        <dbReference type="ARBA" id="ARBA00034617"/>
    </source>
</evidence>
<dbReference type="Proteomes" id="UP000017819">
    <property type="component" value="Unassembled WGS sequence"/>
</dbReference>
<feature type="domain" description="UvrD-like helicase ATP-binding" evidence="11">
    <location>
        <begin position="263"/>
        <end position="553"/>
    </location>
</feature>
<dbReference type="GO" id="GO:0005524">
    <property type="term" value="F:ATP binding"/>
    <property type="evidence" value="ECO:0007669"/>
    <property type="project" value="UniProtKB-UniRule"/>
</dbReference>
<dbReference type="Pfam" id="PF00580">
    <property type="entry name" value="UvrD-helicase"/>
    <property type="match status" value="1"/>
</dbReference>
<comment type="catalytic activity">
    <reaction evidence="6">
        <text>Couples ATP hydrolysis with the unwinding of duplex DNA by translocating in the 3'-5' direction.</text>
        <dbReference type="EC" id="5.6.2.4"/>
    </reaction>
</comment>
<dbReference type="Gene3D" id="3.30.2310.20">
    <property type="entry name" value="RelE-like"/>
    <property type="match status" value="1"/>
</dbReference>